<dbReference type="EMBL" id="JNAM01000011">
    <property type="protein sequence ID" value="KGF96927.1"/>
    <property type="molecule type" value="Genomic_DNA"/>
</dbReference>
<dbReference type="STRING" id="74545.EU96_1566"/>
<accession>A0A0A2A4V6</accession>
<proteinExistence type="predicted"/>
<keyword evidence="1" id="KW-0472">Membrane</keyword>
<keyword evidence="1" id="KW-1133">Transmembrane helix</keyword>
<dbReference type="Proteomes" id="UP000030445">
    <property type="component" value="Unassembled WGS sequence"/>
</dbReference>
<keyword evidence="1" id="KW-0812">Transmembrane</keyword>
<name>A0A0A2A4V6_PROMR</name>
<protein>
    <submittedName>
        <fullName evidence="2">Uncharacterized protein</fullName>
    </submittedName>
</protein>
<feature type="transmembrane region" description="Helical" evidence="1">
    <location>
        <begin position="79"/>
        <end position="99"/>
    </location>
</feature>
<dbReference type="AlphaFoldDB" id="A0A0A2A4V6"/>
<evidence type="ECO:0000256" key="1">
    <source>
        <dbReference type="SAM" id="Phobius"/>
    </source>
</evidence>
<organism evidence="2 3">
    <name type="scientific">Prochlorococcus marinus str. MIT 9302</name>
    <dbReference type="NCBI Taxonomy" id="74545"/>
    <lineage>
        <taxon>Bacteria</taxon>
        <taxon>Bacillati</taxon>
        <taxon>Cyanobacteriota</taxon>
        <taxon>Cyanophyceae</taxon>
        <taxon>Synechococcales</taxon>
        <taxon>Prochlorococcaceae</taxon>
        <taxon>Prochlorococcus</taxon>
    </lineage>
</organism>
<reference evidence="3" key="1">
    <citation type="journal article" date="2014" name="Sci. Data">
        <title>Genomes of diverse isolates of the marine cyanobacterium Prochlorococcus.</title>
        <authorList>
            <person name="Biller S."/>
            <person name="Berube P."/>
            <person name="Thompson J."/>
            <person name="Kelly L."/>
            <person name="Roggensack S."/>
            <person name="Awad L."/>
            <person name="Roache-Johnson K."/>
            <person name="Ding H."/>
            <person name="Giovannoni S.J."/>
            <person name="Moore L.R."/>
            <person name="Chisholm S.W."/>
        </authorList>
    </citation>
    <scope>NUCLEOTIDE SEQUENCE [LARGE SCALE GENOMIC DNA]</scope>
    <source>
        <strain evidence="3">MIT 9302</strain>
    </source>
</reference>
<gene>
    <name evidence="2" type="ORF">EU96_1566</name>
</gene>
<dbReference type="RefSeq" id="WP_032527175.1">
    <property type="nucleotide sequence ID" value="NZ_CP138951.1"/>
</dbReference>
<evidence type="ECO:0000313" key="3">
    <source>
        <dbReference type="Proteomes" id="UP000030445"/>
    </source>
</evidence>
<comment type="caution">
    <text evidence="2">The sequence shown here is derived from an EMBL/GenBank/DDBJ whole genome shotgun (WGS) entry which is preliminary data.</text>
</comment>
<sequence length="562" mass="66453">MGQIFIFNKDKYINITKEFYNKTSFFGYWNSLKPEYGGSDLINNVLKINSSNIDALIEKLNFNEFDSLLGYFKNKRKNLLLVYGTTLFSYGFVAIRLSLQFNYLCNLIDKNKINELFFSYEEILEAHSFLNGRINSLNNDAFLISNKPSITNLVLFILSCTFFQDKVSVIDQNHNKFDVKVLIEKIKKIKTFKFLDINENEFHSKVFNNKLNLNLVNSKSFFERILKKLNFIEIKYINYFRRDTNIFFREDLSIEINDIEFSLLKIIMPQIKKDLLIKLYKQIAGISFIWKNITISSLHFSSLKVRLLLNHLRNRSQKECKIKLFKEHGSSLFKTSHNIYSFDEDIFNAVTVYRRNYPLKKNNPYEIGITTQKIPLTISILRKISFTKKFPVIVGPQILNDLRNINYRYLLNTDYLNNSYFSLFKLLSNNHFKVGFLPSKNARSGVSKDQIFELAFYNKFKIINNYNMALINSSCLIITYPETTLADAVSMKIPFLLFCDIDNFPLHKNSKCWYQKLYEFGVAYKLDEFQKLHNMITSGKIYDLWRDRKFKAFISSFEEFIF</sequence>
<evidence type="ECO:0000313" key="2">
    <source>
        <dbReference type="EMBL" id="KGF96927.1"/>
    </source>
</evidence>